<dbReference type="Proteomes" id="UP000604475">
    <property type="component" value="Unassembled WGS sequence"/>
</dbReference>
<keyword evidence="3" id="KW-1185">Reference proteome</keyword>
<comment type="caution">
    <text evidence="2">The sequence shown here is derived from an EMBL/GenBank/DDBJ whole genome shotgun (WGS) entry which is preliminary data.</text>
</comment>
<dbReference type="AlphaFoldDB" id="A0A937RV56"/>
<dbReference type="EMBL" id="JAEACQ010000327">
    <property type="protein sequence ID" value="MBL7632456.1"/>
    <property type="molecule type" value="Genomic_DNA"/>
</dbReference>
<evidence type="ECO:0000313" key="3">
    <source>
        <dbReference type="Proteomes" id="UP000604475"/>
    </source>
</evidence>
<evidence type="ECO:0000313" key="2">
    <source>
        <dbReference type="EMBL" id="MBL7632456.1"/>
    </source>
</evidence>
<accession>A0A937RV56</accession>
<feature type="region of interest" description="Disordered" evidence="1">
    <location>
        <begin position="33"/>
        <end position="52"/>
    </location>
</feature>
<organism evidence="2 3">
    <name type="scientific">Frankia nepalensis</name>
    <dbReference type="NCBI Taxonomy" id="1836974"/>
    <lineage>
        <taxon>Bacteria</taxon>
        <taxon>Bacillati</taxon>
        <taxon>Actinomycetota</taxon>
        <taxon>Actinomycetes</taxon>
        <taxon>Frankiales</taxon>
        <taxon>Frankiaceae</taxon>
        <taxon>Frankia</taxon>
    </lineage>
</organism>
<reference evidence="2" key="1">
    <citation type="submission" date="2020-12" db="EMBL/GenBank/DDBJ databases">
        <title>Genomic characterization of non-nitrogen-fixing Frankia strains.</title>
        <authorList>
            <person name="Carlos-Shanley C."/>
            <person name="Guerra T."/>
            <person name="Hahn D."/>
        </authorList>
    </citation>
    <scope>NUCLEOTIDE SEQUENCE</scope>
    <source>
        <strain evidence="2">CN6</strain>
    </source>
</reference>
<gene>
    <name evidence="2" type="ORF">I7412_35940</name>
</gene>
<dbReference type="RefSeq" id="WP_203008256.1">
    <property type="nucleotide sequence ID" value="NZ_JADWYU010000067.1"/>
</dbReference>
<evidence type="ECO:0008006" key="4">
    <source>
        <dbReference type="Google" id="ProtNLM"/>
    </source>
</evidence>
<proteinExistence type="predicted"/>
<evidence type="ECO:0000256" key="1">
    <source>
        <dbReference type="SAM" id="MobiDB-lite"/>
    </source>
</evidence>
<sequence length="120" mass="12776">MRGAALAASVSALTMGSPPAVRTDRARRTGVPRRLRGRHHQQAEAGAPTAAASKACERLPNYRRILEIGGAERNEESVTRQLRGLLDAGATGIQAFVVPVGHDRQASRRRAMDLPASLAS</sequence>
<name>A0A937RV56_9ACTN</name>
<protein>
    <recommendedName>
        <fullName evidence="4">Luciferase-like domain-containing protein</fullName>
    </recommendedName>
</protein>
<feature type="region of interest" description="Disordered" evidence="1">
    <location>
        <begin position="1"/>
        <end position="27"/>
    </location>
</feature>
<feature type="compositionally biased region" description="Low complexity" evidence="1">
    <location>
        <begin position="43"/>
        <end position="52"/>
    </location>
</feature>